<dbReference type="GO" id="GO:0005886">
    <property type="term" value="C:plasma membrane"/>
    <property type="evidence" value="ECO:0007669"/>
    <property type="project" value="TreeGrafter"/>
</dbReference>
<dbReference type="EMBL" id="JAGMVJ010000004">
    <property type="protein sequence ID" value="KAH7091592.1"/>
    <property type="molecule type" value="Genomic_DNA"/>
</dbReference>
<keyword evidence="9" id="KW-1185">Reference proteome</keyword>
<evidence type="ECO:0000256" key="1">
    <source>
        <dbReference type="ARBA" id="ARBA00004141"/>
    </source>
</evidence>
<evidence type="ECO:0000256" key="6">
    <source>
        <dbReference type="SAM" id="Phobius"/>
    </source>
</evidence>
<dbReference type="SUPFAM" id="SSF103473">
    <property type="entry name" value="MFS general substrate transporter"/>
    <property type="match status" value="1"/>
</dbReference>
<organism evidence="8 9">
    <name type="scientific">Paraphoma chrysanthemicola</name>
    <dbReference type="NCBI Taxonomy" id="798071"/>
    <lineage>
        <taxon>Eukaryota</taxon>
        <taxon>Fungi</taxon>
        <taxon>Dikarya</taxon>
        <taxon>Ascomycota</taxon>
        <taxon>Pezizomycotina</taxon>
        <taxon>Dothideomycetes</taxon>
        <taxon>Pleosporomycetidae</taxon>
        <taxon>Pleosporales</taxon>
        <taxon>Pleosporineae</taxon>
        <taxon>Phaeosphaeriaceae</taxon>
        <taxon>Paraphoma</taxon>
    </lineage>
</organism>
<feature type="transmembrane region" description="Helical" evidence="6">
    <location>
        <begin position="429"/>
        <end position="452"/>
    </location>
</feature>
<keyword evidence="3 6" id="KW-1133">Transmembrane helix</keyword>
<comment type="caution">
    <text evidence="8">The sequence shown here is derived from an EMBL/GenBank/DDBJ whole genome shotgun (WGS) entry which is preliminary data.</text>
</comment>
<feature type="transmembrane region" description="Helical" evidence="6">
    <location>
        <begin position="473"/>
        <end position="493"/>
    </location>
</feature>
<feature type="transmembrane region" description="Helical" evidence="6">
    <location>
        <begin position="210"/>
        <end position="228"/>
    </location>
</feature>
<feature type="transmembrane region" description="Helical" evidence="6">
    <location>
        <begin position="499"/>
        <end position="521"/>
    </location>
</feature>
<feature type="transmembrane region" description="Helical" evidence="6">
    <location>
        <begin position="122"/>
        <end position="141"/>
    </location>
</feature>
<evidence type="ECO:0000313" key="8">
    <source>
        <dbReference type="EMBL" id="KAH7091592.1"/>
    </source>
</evidence>
<evidence type="ECO:0000256" key="2">
    <source>
        <dbReference type="ARBA" id="ARBA00022692"/>
    </source>
</evidence>
<dbReference type="Gene3D" id="1.20.1250.20">
    <property type="entry name" value="MFS general substrate transporter like domains"/>
    <property type="match status" value="1"/>
</dbReference>
<dbReference type="Proteomes" id="UP000813461">
    <property type="component" value="Unassembled WGS sequence"/>
</dbReference>
<dbReference type="PANTHER" id="PTHR23502">
    <property type="entry name" value="MAJOR FACILITATOR SUPERFAMILY"/>
    <property type="match status" value="1"/>
</dbReference>
<feature type="domain" description="Major facilitator superfamily (MFS) profile" evidence="7">
    <location>
        <begin position="87"/>
        <end position="528"/>
    </location>
</feature>
<feature type="transmembrane region" description="Helical" evidence="6">
    <location>
        <begin position="323"/>
        <end position="347"/>
    </location>
</feature>
<feature type="transmembrane region" description="Helical" evidence="6">
    <location>
        <begin position="402"/>
        <end position="423"/>
    </location>
</feature>
<proteinExistence type="predicted"/>
<feature type="compositionally biased region" description="Basic and acidic residues" evidence="5">
    <location>
        <begin position="583"/>
        <end position="604"/>
    </location>
</feature>
<dbReference type="GO" id="GO:0022857">
    <property type="term" value="F:transmembrane transporter activity"/>
    <property type="evidence" value="ECO:0007669"/>
    <property type="project" value="InterPro"/>
</dbReference>
<feature type="compositionally biased region" description="Basic and acidic residues" evidence="5">
    <location>
        <begin position="21"/>
        <end position="40"/>
    </location>
</feature>
<feature type="transmembrane region" description="Helical" evidence="6">
    <location>
        <begin position="177"/>
        <end position="198"/>
    </location>
</feature>
<gene>
    <name evidence="8" type="ORF">FB567DRAFT_277634</name>
</gene>
<dbReference type="AlphaFoldDB" id="A0A8K0RCM0"/>
<feature type="region of interest" description="Disordered" evidence="5">
    <location>
        <begin position="1"/>
        <end position="49"/>
    </location>
</feature>
<name>A0A8K0RCM0_9PLEO</name>
<evidence type="ECO:0000256" key="3">
    <source>
        <dbReference type="ARBA" id="ARBA00022989"/>
    </source>
</evidence>
<sequence>MASAAEVKPQIHDPDTVGNHEAADAEKKDSTSDLEHHHAENPSGEATSDADRLHYEKFGTYDRYEITEEDCYDELGFSFPTWKKWMILSIVFLVQVSMNFNTSLYSNAIGGISEEFSVSKQAARLGAALFLITYAFGCELWAPWSEELGRWPILQLSLFFVNIWQIPVGIAPNFGTILAFRSLGGLSTAGGSVTLAMVADMWEANEQQYAVAFIVFSSVGGSVLGPIVGGFVEQFLAWRWNIWIQLIFGGAVQLLHAALVPETRTTVLMDRIAKKRRQEGEKNGKSVNIWGPNETRTFKERFNAREILSTWMRPFRMFLTEPIVLVLSLLSGFSDAIIFMFLQSYALVFEQWHFVPYEIGLAFVAIGIGYFIAWFSFFPAIKRNERLRRERPGDEQAQYESRLWWLLYTAPCLPVGLIIFAWTSTGPPIHWIAPLIGSAIIGIANYAIYMATIDYMICAYGPYSASATGGNGWARDFLAGVLTLPATPFFTNIGGENHLAYASTILFAISLLLVVSVYVIYWKGPVLRKRSPFAQQLSAARDETGGRRVSALPGIYGSRQNSLAQQGGSMPASRRGSVVRGVPGEHRFHAGASERREGMRERAQRGNSTSQVPEGIEQH</sequence>
<dbReference type="Pfam" id="PF07690">
    <property type="entry name" value="MFS_1"/>
    <property type="match status" value="1"/>
</dbReference>
<keyword evidence="4 6" id="KW-0472">Membrane</keyword>
<evidence type="ECO:0000256" key="5">
    <source>
        <dbReference type="SAM" id="MobiDB-lite"/>
    </source>
</evidence>
<evidence type="ECO:0000313" key="9">
    <source>
        <dbReference type="Proteomes" id="UP000813461"/>
    </source>
</evidence>
<dbReference type="OrthoDB" id="5376138at2759"/>
<feature type="region of interest" description="Disordered" evidence="5">
    <location>
        <begin position="559"/>
        <end position="619"/>
    </location>
</feature>
<dbReference type="InterPro" id="IPR011701">
    <property type="entry name" value="MFS"/>
</dbReference>
<evidence type="ECO:0000256" key="4">
    <source>
        <dbReference type="ARBA" id="ARBA00023136"/>
    </source>
</evidence>
<accession>A0A8K0RCM0</accession>
<keyword evidence="2 6" id="KW-0812">Transmembrane</keyword>
<feature type="compositionally biased region" description="Polar residues" evidence="5">
    <location>
        <begin position="559"/>
        <end position="568"/>
    </location>
</feature>
<comment type="subcellular location">
    <subcellularLocation>
        <location evidence="1">Membrane</location>
        <topology evidence="1">Multi-pass membrane protein</topology>
    </subcellularLocation>
</comment>
<evidence type="ECO:0000259" key="7">
    <source>
        <dbReference type="PROSITE" id="PS50850"/>
    </source>
</evidence>
<protein>
    <submittedName>
        <fullName evidence="8">Major facilitator superfamily domain-containing protein</fullName>
    </submittedName>
</protein>
<dbReference type="PANTHER" id="PTHR23502:SF13">
    <property type="entry name" value="MULTIDRUG TRANSPORTER, PUTATIVE (AFU_ORTHOLOGUE AFUA_2G12550)-RELATED"/>
    <property type="match status" value="1"/>
</dbReference>
<dbReference type="InterPro" id="IPR036259">
    <property type="entry name" value="MFS_trans_sf"/>
</dbReference>
<reference evidence="8" key="1">
    <citation type="journal article" date="2021" name="Nat. Commun.">
        <title>Genetic determinants of endophytism in the Arabidopsis root mycobiome.</title>
        <authorList>
            <person name="Mesny F."/>
            <person name="Miyauchi S."/>
            <person name="Thiergart T."/>
            <person name="Pickel B."/>
            <person name="Atanasova L."/>
            <person name="Karlsson M."/>
            <person name="Huettel B."/>
            <person name="Barry K.W."/>
            <person name="Haridas S."/>
            <person name="Chen C."/>
            <person name="Bauer D."/>
            <person name="Andreopoulos W."/>
            <person name="Pangilinan J."/>
            <person name="LaButti K."/>
            <person name="Riley R."/>
            <person name="Lipzen A."/>
            <person name="Clum A."/>
            <person name="Drula E."/>
            <person name="Henrissat B."/>
            <person name="Kohler A."/>
            <person name="Grigoriev I.V."/>
            <person name="Martin F.M."/>
            <person name="Hacquard S."/>
        </authorList>
    </citation>
    <scope>NUCLEOTIDE SEQUENCE</scope>
    <source>
        <strain evidence="8">MPI-SDFR-AT-0120</strain>
    </source>
</reference>
<feature type="transmembrane region" description="Helical" evidence="6">
    <location>
        <begin position="85"/>
        <end position="102"/>
    </location>
</feature>
<feature type="transmembrane region" description="Helical" evidence="6">
    <location>
        <begin position="359"/>
        <end position="381"/>
    </location>
</feature>
<dbReference type="InterPro" id="IPR020846">
    <property type="entry name" value="MFS_dom"/>
</dbReference>
<feature type="transmembrane region" description="Helical" evidence="6">
    <location>
        <begin position="153"/>
        <end position="171"/>
    </location>
</feature>
<dbReference type="PROSITE" id="PS50850">
    <property type="entry name" value="MFS"/>
    <property type="match status" value="1"/>
</dbReference>
<dbReference type="FunFam" id="1.20.1250.20:FF:000088">
    <property type="entry name" value="MFS multidrug transporter, putative"/>
    <property type="match status" value="1"/>
</dbReference>